<keyword evidence="3" id="KW-1185">Reference proteome</keyword>
<keyword evidence="1" id="KW-0472">Membrane</keyword>
<name>A0A2N8Z9I4_9VIBR</name>
<dbReference type="AlphaFoldDB" id="A0A2N8Z9I4"/>
<sequence length="56" mass="6351">MISFASGSNVYRYELNNEFSYPYIKLLPIDVNIPSVNGCGVLFYCVLCSTFLRVYG</sequence>
<evidence type="ECO:0000313" key="3">
    <source>
        <dbReference type="Proteomes" id="UP000235828"/>
    </source>
</evidence>
<gene>
    <name evidence="2" type="ORF">VTAP4600_A0581</name>
</gene>
<reference evidence="2 3" key="1">
    <citation type="submission" date="2017-10" db="EMBL/GenBank/DDBJ databases">
        <authorList>
            <person name="Banno H."/>
            <person name="Chua N.-H."/>
        </authorList>
    </citation>
    <scope>NUCLEOTIDE SEQUENCE [LARGE SCALE GENOMIC DNA]</scope>
    <source>
        <strain evidence="2">Vibrio tapetis CECT4600</strain>
    </source>
</reference>
<keyword evidence="1" id="KW-1133">Transmembrane helix</keyword>
<accession>A0A2N8Z9I4</accession>
<organism evidence="2 3">
    <name type="scientific">Vibrio tapetis subsp. tapetis</name>
    <dbReference type="NCBI Taxonomy" id="1671868"/>
    <lineage>
        <taxon>Bacteria</taxon>
        <taxon>Pseudomonadati</taxon>
        <taxon>Pseudomonadota</taxon>
        <taxon>Gammaproteobacteria</taxon>
        <taxon>Vibrionales</taxon>
        <taxon>Vibrionaceae</taxon>
        <taxon>Vibrio</taxon>
    </lineage>
</organism>
<protein>
    <submittedName>
        <fullName evidence="2">Uncharacterized protein</fullName>
    </submittedName>
</protein>
<evidence type="ECO:0000256" key="1">
    <source>
        <dbReference type="SAM" id="Phobius"/>
    </source>
</evidence>
<feature type="transmembrane region" description="Helical" evidence="1">
    <location>
        <begin position="35"/>
        <end position="55"/>
    </location>
</feature>
<proteinExistence type="predicted"/>
<dbReference type="Proteomes" id="UP000235828">
    <property type="component" value="Chromosome A"/>
</dbReference>
<evidence type="ECO:0000313" key="2">
    <source>
        <dbReference type="EMBL" id="SON48560.1"/>
    </source>
</evidence>
<dbReference type="EMBL" id="LT960611">
    <property type="protein sequence ID" value="SON48560.1"/>
    <property type="molecule type" value="Genomic_DNA"/>
</dbReference>
<dbReference type="KEGG" id="vta:A0581"/>
<keyword evidence="1" id="KW-0812">Transmembrane</keyword>